<dbReference type="PANTHER" id="PTHR32120">
    <property type="entry name" value="SMALL RIBOSOMAL SUBUNIT BIOGENESIS GTPASE RSGA"/>
    <property type="match status" value="1"/>
</dbReference>
<reference evidence="13 14" key="1">
    <citation type="submission" date="2019-02" db="EMBL/GenBank/DDBJ databases">
        <authorList>
            <consortium name="Pathogen Informatics"/>
        </authorList>
    </citation>
    <scope>NUCLEOTIDE SEQUENCE [LARGE SCALE GENOMIC DNA]</scope>
    <source>
        <strain evidence="13 14">3012STDY7089603</strain>
    </source>
</reference>
<evidence type="ECO:0000256" key="3">
    <source>
        <dbReference type="ARBA" id="ARBA00022723"/>
    </source>
</evidence>
<evidence type="ECO:0000256" key="7">
    <source>
        <dbReference type="ARBA" id="ARBA00022833"/>
    </source>
</evidence>
<dbReference type="Pfam" id="PF16745">
    <property type="entry name" value="RsgA_N"/>
    <property type="match status" value="1"/>
</dbReference>
<evidence type="ECO:0000256" key="2">
    <source>
        <dbReference type="ARBA" id="ARBA00022517"/>
    </source>
</evidence>
<feature type="binding site" evidence="10">
    <location>
        <begin position="116"/>
        <end position="119"/>
    </location>
    <ligand>
        <name>GTP</name>
        <dbReference type="ChEBI" id="CHEBI:37565"/>
    </ligand>
</feature>
<dbReference type="Pfam" id="PF03193">
    <property type="entry name" value="RsgA_GTPase"/>
    <property type="match status" value="1"/>
</dbReference>
<dbReference type="SUPFAM" id="SSF52540">
    <property type="entry name" value="P-loop containing nucleoside triphosphate hydrolases"/>
    <property type="match status" value="1"/>
</dbReference>
<dbReference type="GO" id="GO:0003924">
    <property type="term" value="F:GTPase activity"/>
    <property type="evidence" value="ECO:0007669"/>
    <property type="project" value="UniProtKB-UniRule"/>
</dbReference>
<feature type="binding site" evidence="10">
    <location>
        <position position="259"/>
    </location>
    <ligand>
        <name>Zn(2+)</name>
        <dbReference type="ChEBI" id="CHEBI:29105"/>
    </ligand>
</feature>
<dbReference type="GO" id="GO:0042274">
    <property type="term" value="P:ribosomal small subunit biogenesis"/>
    <property type="evidence" value="ECO:0007669"/>
    <property type="project" value="UniProtKB-UniRule"/>
</dbReference>
<keyword evidence="5 10" id="KW-0547">Nucleotide-binding</keyword>
<evidence type="ECO:0000259" key="11">
    <source>
        <dbReference type="PROSITE" id="PS50936"/>
    </source>
</evidence>
<comment type="similarity">
    <text evidence="10">Belongs to the TRAFAC class YlqF/YawG GTPase family. RsgA subfamily.</text>
</comment>
<dbReference type="PROSITE" id="PS50936">
    <property type="entry name" value="ENGC_GTPASE"/>
    <property type="match status" value="1"/>
</dbReference>
<sequence>MTRGKIIRSLGGFYTIDSDLGCLEARAKGNFRHFGYKPLVGDWVTISFDHKEGVDNLAYIESIEERKNTLIRPPVANIDQVLLCIPVQDPKYNLPLIDSLLVHYALEGLPVLILISKADLNPQEAEKLKEIYSKTHYSCYLMNLKEEESKEKLLPLLEGKTTALAGVSGAGKSTLTSLCINQNLKTGGVSEKTKRGKHTTRHVELYPGQGFYLLDTPGFSRLDIESIQAEDLALYFPEMKEDLGHCKFLDCNHINEPGCAIKEKLAQGEIPQSRYENYCNLFKELKEKEKNKWR</sequence>
<comment type="subunit">
    <text evidence="10">Monomer. Associates with 30S ribosomal subunit, binds 16S rRNA.</text>
</comment>
<keyword evidence="9 10" id="KW-0342">GTP-binding</keyword>
<keyword evidence="6 10" id="KW-0378">Hydrolase</keyword>
<feature type="binding site" evidence="10">
    <location>
        <position position="246"/>
    </location>
    <ligand>
        <name>Zn(2+)</name>
        <dbReference type="ChEBI" id="CHEBI:29105"/>
    </ligand>
</feature>
<dbReference type="Proteomes" id="UP000377798">
    <property type="component" value="Unassembled WGS sequence"/>
</dbReference>
<keyword evidence="4 10" id="KW-0699">rRNA-binding</keyword>
<dbReference type="GO" id="GO:0019843">
    <property type="term" value="F:rRNA binding"/>
    <property type="evidence" value="ECO:0007669"/>
    <property type="project" value="UniProtKB-KW"/>
</dbReference>
<evidence type="ECO:0000256" key="6">
    <source>
        <dbReference type="ARBA" id="ARBA00022801"/>
    </source>
</evidence>
<keyword evidence="14" id="KW-1185">Reference proteome</keyword>
<evidence type="ECO:0000256" key="1">
    <source>
        <dbReference type="ARBA" id="ARBA00022490"/>
    </source>
</evidence>
<dbReference type="InterPro" id="IPR012340">
    <property type="entry name" value="NA-bd_OB-fold"/>
</dbReference>
<feature type="domain" description="EngC GTPase" evidence="11">
    <location>
        <begin position="76"/>
        <end position="220"/>
    </location>
</feature>
<feature type="domain" description="CP-type G" evidence="12">
    <location>
        <begin position="67"/>
        <end position="222"/>
    </location>
</feature>
<keyword evidence="7 10" id="KW-0862">Zinc</keyword>
<dbReference type="InterPro" id="IPR030378">
    <property type="entry name" value="G_CP_dom"/>
</dbReference>
<dbReference type="EC" id="3.6.1.-" evidence="10"/>
<dbReference type="GO" id="GO:0005525">
    <property type="term" value="F:GTP binding"/>
    <property type="evidence" value="ECO:0007669"/>
    <property type="project" value="UniProtKB-UniRule"/>
</dbReference>
<feature type="binding site" evidence="10">
    <location>
        <begin position="166"/>
        <end position="174"/>
    </location>
    <ligand>
        <name>GTP</name>
        <dbReference type="ChEBI" id="CHEBI:37565"/>
    </ligand>
</feature>
<dbReference type="InterPro" id="IPR004881">
    <property type="entry name" value="Ribosome_biogen_GTPase_RsgA"/>
</dbReference>
<evidence type="ECO:0000256" key="4">
    <source>
        <dbReference type="ARBA" id="ARBA00022730"/>
    </source>
</evidence>
<dbReference type="PANTHER" id="PTHR32120:SF11">
    <property type="entry name" value="SMALL RIBOSOMAL SUBUNIT BIOGENESIS GTPASE RSGA 1, MITOCHONDRIAL-RELATED"/>
    <property type="match status" value="1"/>
</dbReference>
<dbReference type="Gene3D" id="3.40.50.300">
    <property type="entry name" value="P-loop containing nucleotide triphosphate hydrolases"/>
    <property type="match status" value="1"/>
</dbReference>
<dbReference type="SUPFAM" id="SSF50249">
    <property type="entry name" value="Nucleic acid-binding proteins"/>
    <property type="match status" value="1"/>
</dbReference>
<dbReference type="Gene3D" id="1.10.40.50">
    <property type="entry name" value="Probable gtpase engc, domain 3"/>
    <property type="match status" value="1"/>
</dbReference>
<dbReference type="GO" id="GO:0046872">
    <property type="term" value="F:metal ion binding"/>
    <property type="evidence" value="ECO:0007669"/>
    <property type="project" value="UniProtKB-KW"/>
</dbReference>
<evidence type="ECO:0000313" key="13">
    <source>
        <dbReference type="EMBL" id="VFB16232.1"/>
    </source>
</evidence>
<keyword evidence="1 10" id="KW-0963">Cytoplasm</keyword>
<comment type="cofactor">
    <cofactor evidence="10">
        <name>Zn(2+)</name>
        <dbReference type="ChEBI" id="CHEBI:29105"/>
    </cofactor>
    <text evidence="10">Binds 1 zinc ion per subunit.</text>
</comment>
<dbReference type="InterPro" id="IPR031944">
    <property type="entry name" value="RsgA_N"/>
</dbReference>
<keyword evidence="2 10" id="KW-0690">Ribosome biogenesis</keyword>
<dbReference type="EMBL" id="CAACYI010000001">
    <property type="protein sequence ID" value="VFB16232.1"/>
    <property type="molecule type" value="Genomic_DNA"/>
</dbReference>
<dbReference type="NCBIfam" id="TIGR00157">
    <property type="entry name" value="ribosome small subunit-dependent GTPase A"/>
    <property type="match status" value="1"/>
</dbReference>
<dbReference type="CDD" id="cd04466">
    <property type="entry name" value="S1_YloQ_GTPase"/>
    <property type="match status" value="1"/>
</dbReference>
<dbReference type="Gene3D" id="2.40.50.140">
    <property type="entry name" value="Nucleic acid-binding proteins"/>
    <property type="match status" value="1"/>
</dbReference>
<dbReference type="PROSITE" id="PS51721">
    <property type="entry name" value="G_CP"/>
    <property type="match status" value="1"/>
</dbReference>
<gene>
    <name evidence="10 13" type="primary">rsgA</name>
    <name evidence="13" type="ORF">NCTC13150_00750</name>
</gene>
<evidence type="ECO:0000256" key="10">
    <source>
        <dbReference type="HAMAP-Rule" id="MF_01820"/>
    </source>
</evidence>
<comment type="subcellular location">
    <subcellularLocation>
        <location evidence="10">Cytoplasm</location>
    </subcellularLocation>
</comment>
<feature type="binding site" evidence="10">
    <location>
        <position position="251"/>
    </location>
    <ligand>
        <name>Zn(2+)</name>
        <dbReference type="ChEBI" id="CHEBI:29105"/>
    </ligand>
</feature>
<protein>
    <recommendedName>
        <fullName evidence="10">Small ribosomal subunit biogenesis GTPase RsgA</fullName>
        <ecNumber evidence="10">3.6.1.-</ecNumber>
    </recommendedName>
</protein>
<proteinExistence type="inferred from homology"/>
<accession>A0A8H2M447</accession>
<evidence type="ECO:0000256" key="5">
    <source>
        <dbReference type="ARBA" id="ARBA00022741"/>
    </source>
</evidence>
<evidence type="ECO:0000313" key="14">
    <source>
        <dbReference type="Proteomes" id="UP000377798"/>
    </source>
</evidence>
<dbReference type="CDD" id="cd01854">
    <property type="entry name" value="YjeQ_EngC"/>
    <property type="match status" value="1"/>
</dbReference>
<keyword evidence="8 10" id="KW-0694">RNA-binding</keyword>
<comment type="caution">
    <text evidence="13">The sequence shown here is derived from an EMBL/GenBank/DDBJ whole genome shotgun (WGS) entry which is preliminary data.</text>
</comment>
<dbReference type="InterPro" id="IPR027417">
    <property type="entry name" value="P-loop_NTPase"/>
</dbReference>
<dbReference type="RefSeq" id="WP_131748793.1">
    <property type="nucleotide sequence ID" value="NZ_CAACYI010000001.1"/>
</dbReference>
<organism evidence="13 14">
    <name type="scientific">Urinicoccus massiliensis</name>
    <dbReference type="NCBI Taxonomy" id="1723382"/>
    <lineage>
        <taxon>Bacteria</taxon>
        <taxon>Bacillati</taxon>
        <taxon>Bacillota</taxon>
        <taxon>Tissierellia</taxon>
        <taxon>Tissierellales</taxon>
        <taxon>Peptoniphilaceae</taxon>
        <taxon>Urinicoccus</taxon>
    </lineage>
</organism>
<dbReference type="GO" id="GO:0005737">
    <property type="term" value="C:cytoplasm"/>
    <property type="evidence" value="ECO:0007669"/>
    <property type="project" value="UniProtKB-SubCell"/>
</dbReference>
<keyword evidence="3 10" id="KW-0479">Metal-binding</keyword>
<dbReference type="InterPro" id="IPR010914">
    <property type="entry name" value="RsgA_GTPase_dom"/>
</dbReference>
<comment type="function">
    <text evidence="10">One of several proteins that assist in the late maturation steps of the functional core of the 30S ribosomal subunit. Helps release RbfA from mature subunits. May play a role in the assembly of ribosomal proteins into the subunit. Circularly permuted GTPase that catalyzes slow GTP hydrolysis, GTPase activity is stimulated by the 30S ribosomal subunit.</text>
</comment>
<evidence type="ECO:0000256" key="8">
    <source>
        <dbReference type="ARBA" id="ARBA00022884"/>
    </source>
</evidence>
<dbReference type="AlphaFoldDB" id="A0A8H2M447"/>
<evidence type="ECO:0000259" key="12">
    <source>
        <dbReference type="PROSITE" id="PS51721"/>
    </source>
</evidence>
<feature type="binding site" evidence="10">
    <location>
        <position position="253"/>
    </location>
    <ligand>
        <name>Zn(2+)</name>
        <dbReference type="ChEBI" id="CHEBI:29105"/>
    </ligand>
</feature>
<name>A0A8H2M447_9FIRM</name>
<evidence type="ECO:0000256" key="9">
    <source>
        <dbReference type="ARBA" id="ARBA00023134"/>
    </source>
</evidence>
<dbReference type="HAMAP" id="MF_01820">
    <property type="entry name" value="GTPase_RsgA"/>
    <property type="match status" value="1"/>
</dbReference>